<gene>
    <name evidence="1" type="ORF">T11_8037</name>
</gene>
<comment type="caution">
    <text evidence="1">The sequence shown here is derived from an EMBL/GenBank/DDBJ whole genome shotgun (WGS) entry which is preliminary data.</text>
</comment>
<evidence type="ECO:0000313" key="1">
    <source>
        <dbReference type="EMBL" id="KRY94693.1"/>
    </source>
</evidence>
<name>A0A0V1G962_9BILA</name>
<proteinExistence type="predicted"/>
<dbReference type="EMBL" id="JYDP01004681">
    <property type="protein sequence ID" value="KRY94693.1"/>
    <property type="molecule type" value="Genomic_DNA"/>
</dbReference>
<accession>A0A0V1G962</accession>
<protein>
    <submittedName>
        <fullName evidence="1">Uncharacterized protein</fullName>
    </submittedName>
</protein>
<evidence type="ECO:0000313" key="2">
    <source>
        <dbReference type="Proteomes" id="UP000055024"/>
    </source>
</evidence>
<dbReference type="AlphaFoldDB" id="A0A0V1G962"/>
<keyword evidence="2" id="KW-1185">Reference proteome</keyword>
<organism evidence="1 2">
    <name type="scientific">Trichinella zimbabwensis</name>
    <dbReference type="NCBI Taxonomy" id="268475"/>
    <lineage>
        <taxon>Eukaryota</taxon>
        <taxon>Metazoa</taxon>
        <taxon>Ecdysozoa</taxon>
        <taxon>Nematoda</taxon>
        <taxon>Enoplea</taxon>
        <taxon>Dorylaimia</taxon>
        <taxon>Trichinellida</taxon>
        <taxon>Trichinellidae</taxon>
        <taxon>Trichinella</taxon>
    </lineage>
</organism>
<sequence>MFLRDSEVTHSFGDFPYRKSNVKTIEEVKIRYECIMHPDS</sequence>
<reference evidence="1 2" key="1">
    <citation type="submission" date="2015-01" db="EMBL/GenBank/DDBJ databases">
        <title>Evolution of Trichinella species and genotypes.</title>
        <authorList>
            <person name="Korhonen P.K."/>
            <person name="Edoardo P."/>
            <person name="Giuseppe L.R."/>
            <person name="Gasser R.B."/>
        </authorList>
    </citation>
    <scope>NUCLEOTIDE SEQUENCE [LARGE SCALE GENOMIC DNA]</scope>
    <source>
        <strain evidence="1">ISS1029</strain>
    </source>
</reference>
<dbReference type="Proteomes" id="UP000055024">
    <property type="component" value="Unassembled WGS sequence"/>
</dbReference>